<keyword evidence="4 5" id="KW-0472">Membrane</keyword>
<dbReference type="GO" id="GO:0016874">
    <property type="term" value="F:ligase activity"/>
    <property type="evidence" value="ECO:0007669"/>
    <property type="project" value="UniProtKB-KW"/>
</dbReference>
<dbReference type="EMBL" id="FWPT01000001">
    <property type="protein sequence ID" value="SMA31354.1"/>
    <property type="molecule type" value="Genomic_DNA"/>
</dbReference>
<dbReference type="InterPro" id="IPR051533">
    <property type="entry name" value="WaaL-like"/>
</dbReference>
<evidence type="ECO:0000313" key="7">
    <source>
        <dbReference type="EMBL" id="SMA31354.1"/>
    </source>
</evidence>
<dbReference type="PANTHER" id="PTHR37422">
    <property type="entry name" value="TEICHURONIC ACID BIOSYNTHESIS PROTEIN TUAE"/>
    <property type="match status" value="1"/>
</dbReference>
<feature type="transmembrane region" description="Helical" evidence="5">
    <location>
        <begin position="263"/>
        <end position="282"/>
    </location>
</feature>
<evidence type="ECO:0000256" key="1">
    <source>
        <dbReference type="ARBA" id="ARBA00004141"/>
    </source>
</evidence>
<comment type="subcellular location">
    <subcellularLocation>
        <location evidence="1">Membrane</location>
        <topology evidence="1">Multi-pass membrane protein</topology>
    </subcellularLocation>
</comment>
<dbReference type="OrthoDB" id="6189881at2"/>
<feature type="transmembrane region" description="Helical" evidence="5">
    <location>
        <begin position="342"/>
        <end position="363"/>
    </location>
</feature>
<dbReference type="GO" id="GO:0016020">
    <property type="term" value="C:membrane"/>
    <property type="evidence" value="ECO:0007669"/>
    <property type="project" value="UniProtKB-SubCell"/>
</dbReference>
<gene>
    <name evidence="7" type="ORF">EHSB41UT_00002</name>
</gene>
<feature type="transmembrane region" description="Helical" evidence="5">
    <location>
        <begin position="375"/>
        <end position="392"/>
    </location>
</feature>
<evidence type="ECO:0000256" key="4">
    <source>
        <dbReference type="ARBA" id="ARBA00023136"/>
    </source>
</evidence>
<dbReference type="AlphaFoldDB" id="A0A1X7ADA5"/>
<reference evidence="7 8" key="1">
    <citation type="submission" date="2017-03" db="EMBL/GenBank/DDBJ databases">
        <authorList>
            <person name="Afonso C.L."/>
            <person name="Miller P.J."/>
            <person name="Scott M.A."/>
            <person name="Spackman E."/>
            <person name="Goraichik I."/>
            <person name="Dimitrov K.M."/>
            <person name="Suarez D.L."/>
            <person name="Swayne D.E."/>
        </authorList>
    </citation>
    <scope>NUCLEOTIDE SEQUENCE [LARGE SCALE GENOMIC DNA]</scope>
    <source>
        <strain evidence="7">SB41UT1</strain>
    </source>
</reference>
<feature type="transmembrane region" description="Helical" evidence="5">
    <location>
        <begin position="195"/>
        <end position="214"/>
    </location>
</feature>
<keyword evidence="3 5" id="KW-1133">Transmembrane helix</keyword>
<evidence type="ECO:0000259" key="6">
    <source>
        <dbReference type="Pfam" id="PF04932"/>
    </source>
</evidence>
<sequence length="423" mass="46580">MTPLSMIAENATTKSLPPWLEKTDYILKQRLLPLGLFVQLTGMLWIGSNGGYISQTYIWCLFPGLVSLLIDLYRFGPKACLKGMTTGEKMLGILFLWMQVHPLFAPGGMDIGTVFNRIIKIVLYLYVVRTVVLHMEKPEKLLLVAAGVATAFAAATMIYQFGVLDRPMGVRALGEHGYRIAALGIGEFAGFNNPILAALYYGCFASILCGYLAARPFQWQKSVPAILGVVVLGGFIVFSGSRGPLIALLAMIGVAIFLCQYTWKKYLISAITAVGAITAFLLQTEILAQLDRVLANGFNGRFVNWSMAVDYIILNPLGYGAYADYEGPLWRGVILQHPHNMLLNVSYYWGAPTGLVFIAISIWSLGNAAIQRRKLLMSIAGCCLVFGQVGMITDTYSFLIRPDLQWLMFFFPVALCAATKSTK</sequence>
<feature type="transmembrane region" description="Helical" evidence="5">
    <location>
        <begin position="31"/>
        <end position="50"/>
    </location>
</feature>
<evidence type="ECO:0000256" key="5">
    <source>
        <dbReference type="SAM" id="Phobius"/>
    </source>
</evidence>
<feature type="transmembrane region" description="Helical" evidence="5">
    <location>
        <begin position="226"/>
        <end position="257"/>
    </location>
</feature>
<feature type="transmembrane region" description="Helical" evidence="5">
    <location>
        <begin position="302"/>
        <end position="322"/>
    </location>
</feature>
<keyword evidence="8" id="KW-1185">Reference proteome</keyword>
<feature type="transmembrane region" description="Helical" evidence="5">
    <location>
        <begin position="141"/>
        <end position="161"/>
    </location>
</feature>
<dbReference type="PANTHER" id="PTHR37422:SF13">
    <property type="entry name" value="LIPOPOLYSACCHARIDE BIOSYNTHESIS PROTEIN PA4999-RELATED"/>
    <property type="match status" value="1"/>
</dbReference>
<dbReference type="Proteomes" id="UP000196573">
    <property type="component" value="Unassembled WGS sequence"/>
</dbReference>
<dbReference type="InterPro" id="IPR007016">
    <property type="entry name" value="O-antigen_ligase-rel_domated"/>
</dbReference>
<accession>A0A1X7ADA5</accession>
<organism evidence="7 8">
    <name type="scientific">Parendozoicomonas haliclonae</name>
    <dbReference type="NCBI Taxonomy" id="1960125"/>
    <lineage>
        <taxon>Bacteria</taxon>
        <taxon>Pseudomonadati</taxon>
        <taxon>Pseudomonadota</taxon>
        <taxon>Gammaproteobacteria</taxon>
        <taxon>Oceanospirillales</taxon>
        <taxon>Endozoicomonadaceae</taxon>
        <taxon>Parendozoicomonas</taxon>
    </lineage>
</organism>
<proteinExistence type="predicted"/>
<evidence type="ECO:0000313" key="8">
    <source>
        <dbReference type="Proteomes" id="UP000196573"/>
    </source>
</evidence>
<evidence type="ECO:0000256" key="3">
    <source>
        <dbReference type="ARBA" id="ARBA00022989"/>
    </source>
</evidence>
<feature type="transmembrane region" description="Helical" evidence="5">
    <location>
        <begin position="111"/>
        <end position="129"/>
    </location>
</feature>
<protein>
    <submittedName>
        <fullName evidence="7">O-Antigen ligase</fullName>
    </submittedName>
</protein>
<keyword evidence="7" id="KW-0436">Ligase</keyword>
<name>A0A1X7ADA5_9GAMM</name>
<keyword evidence="2 5" id="KW-0812">Transmembrane</keyword>
<evidence type="ECO:0000256" key="2">
    <source>
        <dbReference type="ARBA" id="ARBA00022692"/>
    </source>
</evidence>
<feature type="domain" description="O-antigen ligase-related" evidence="6">
    <location>
        <begin position="228"/>
        <end position="358"/>
    </location>
</feature>
<dbReference type="Pfam" id="PF04932">
    <property type="entry name" value="Wzy_C"/>
    <property type="match status" value="1"/>
</dbReference>